<dbReference type="InterPro" id="IPR049046">
    <property type="entry name" value="Beta-AFase-like_GH127_middle"/>
</dbReference>
<evidence type="ECO:0000259" key="2">
    <source>
        <dbReference type="Pfam" id="PF20736"/>
    </source>
</evidence>
<evidence type="ECO:0000313" key="4">
    <source>
        <dbReference type="EMBL" id="GLG05558.1"/>
    </source>
</evidence>
<evidence type="ECO:0000313" key="5">
    <source>
        <dbReference type="EMBL" id="GLG90617.1"/>
    </source>
</evidence>
<dbReference type="PANTHER" id="PTHR43465:SF2">
    <property type="entry name" value="DUF1680 DOMAIN PROTEIN (AFU_ORTHOLOGUE AFUA_1G08910)"/>
    <property type="match status" value="1"/>
</dbReference>
<reference evidence="5" key="4">
    <citation type="submission" date="2022-11" db="EMBL/GenBank/DDBJ databases">
        <title>Draft genome sequence of Sellimonas catena strain 18CBH55.</title>
        <authorList>
            <person name="Hisatomi A."/>
            <person name="Ohkuma M."/>
            <person name="Sakamoto M."/>
        </authorList>
    </citation>
    <scope>NUCLEOTIDE SEQUENCE</scope>
    <source>
        <strain evidence="5">18CBH55</strain>
    </source>
</reference>
<dbReference type="InterPro" id="IPR008928">
    <property type="entry name" value="6-hairpin_glycosidase_sf"/>
</dbReference>
<evidence type="ECO:0000259" key="1">
    <source>
        <dbReference type="Pfam" id="PF07944"/>
    </source>
</evidence>
<dbReference type="PANTHER" id="PTHR43465">
    <property type="entry name" value="DUF1680 DOMAIN PROTEIN (AFU_ORTHOLOGUE AFUA_1G08910)"/>
    <property type="match status" value="1"/>
</dbReference>
<evidence type="ECO:0000313" key="6">
    <source>
        <dbReference type="Proteomes" id="UP001145094"/>
    </source>
</evidence>
<protein>
    <recommendedName>
        <fullName evidence="8">Glycoside hydrolase family 127 protein</fullName>
    </recommendedName>
</protein>
<evidence type="ECO:0000313" key="7">
    <source>
        <dbReference type="Proteomes" id="UP001145145"/>
    </source>
</evidence>
<feature type="domain" description="Non-reducing end beta-L-arabinofuranosidase-like GH127 middle" evidence="2">
    <location>
        <begin position="444"/>
        <end position="539"/>
    </location>
</feature>
<proteinExistence type="predicted"/>
<dbReference type="Pfam" id="PF07944">
    <property type="entry name" value="Beta-AFase-like_GH127_cat"/>
    <property type="match status" value="1"/>
</dbReference>
<reference evidence="4" key="2">
    <citation type="submission" date="2022-11" db="EMBL/GenBank/DDBJ databases">
        <title>Draft genome sequence of Sellimonas catena strain 12EGH17.</title>
        <authorList>
            <person name="Hisatomi A."/>
            <person name="Ohkuma M."/>
            <person name="Sakamoto M."/>
        </authorList>
    </citation>
    <scope>NUCLEOTIDE SEQUENCE</scope>
    <source>
        <strain evidence="4">12EGH17</strain>
    </source>
</reference>
<dbReference type="Pfam" id="PF20736">
    <property type="entry name" value="Glyco_hydro127M"/>
    <property type="match status" value="1"/>
</dbReference>
<dbReference type="InterPro" id="IPR049049">
    <property type="entry name" value="Beta-AFase-like_GH127_C"/>
</dbReference>
<dbReference type="EMBL" id="BSCH01000012">
    <property type="protein sequence ID" value="GLG90617.1"/>
    <property type="molecule type" value="Genomic_DNA"/>
</dbReference>
<dbReference type="AlphaFoldDB" id="A0A9W6CG06"/>
<dbReference type="Proteomes" id="UP001145145">
    <property type="component" value="Unassembled WGS sequence"/>
</dbReference>
<dbReference type="RefSeq" id="WP_087253630.1">
    <property type="nucleotide sequence ID" value="NZ_BSBO01000031.1"/>
</dbReference>
<evidence type="ECO:0008006" key="8">
    <source>
        <dbReference type="Google" id="ProtNLM"/>
    </source>
</evidence>
<dbReference type="InterPro" id="IPR049174">
    <property type="entry name" value="Beta-AFase-like"/>
</dbReference>
<evidence type="ECO:0000259" key="3">
    <source>
        <dbReference type="Pfam" id="PF20737"/>
    </source>
</evidence>
<dbReference type="EMBL" id="BSBO01000031">
    <property type="protein sequence ID" value="GLG05558.1"/>
    <property type="molecule type" value="Genomic_DNA"/>
</dbReference>
<dbReference type="Gene3D" id="1.50.10.20">
    <property type="match status" value="1"/>
</dbReference>
<name>A0A9W6CG06_9FIRM</name>
<dbReference type="GO" id="GO:0005975">
    <property type="term" value="P:carbohydrate metabolic process"/>
    <property type="evidence" value="ECO:0007669"/>
    <property type="project" value="InterPro"/>
</dbReference>
<reference evidence="5 7" key="5">
    <citation type="journal article" date="2023" name="Int. J. Syst. Evol. Microbiol.">
        <title>Sellimonas catena sp. nov., isolated from human faeces.</title>
        <authorList>
            <person name="Hisatomi A."/>
            <person name="Ohkuma M."/>
            <person name="Sakamoto M."/>
        </authorList>
    </citation>
    <scope>NUCLEOTIDE SEQUENCE</scope>
    <source>
        <strain evidence="4 7">12EGH17</strain>
        <strain evidence="5">18CBH55</strain>
    </source>
</reference>
<accession>A0A9W6CG06</accession>
<dbReference type="SUPFAM" id="SSF48208">
    <property type="entry name" value="Six-hairpin glycosidases"/>
    <property type="match status" value="1"/>
</dbReference>
<feature type="domain" description="Non-reducing end beta-L-arabinofuranosidase-like GH127 catalytic" evidence="1">
    <location>
        <begin position="13"/>
        <end position="431"/>
    </location>
</feature>
<keyword evidence="7" id="KW-1185">Reference proteome</keyword>
<feature type="domain" description="Non-reducing end beta-L-arabinofuranosidase-like GH127 C-terminal" evidence="3">
    <location>
        <begin position="542"/>
        <end position="651"/>
    </location>
</feature>
<dbReference type="Proteomes" id="UP001145094">
    <property type="component" value="Unassembled WGS sequence"/>
</dbReference>
<reference evidence="4" key="1">
    <citation type="submission" date="2022-11" db="EMBL/GenBank/DDBJ databases">
        <title>Draft genome sequence of Sellimonas catena strain 12EGH17.</title>
        <authorList>
            <person name="Atsushi H."/>
            <person name="Moriya O."/>
            <person name="Mitsuo S."/>
        </authorList>
    </citation>
    <scope>NUCLEOTIDE SEQUENCE</scope>
    <source>
        <strain evidence="4">12EGH17</strain>
    </source>
</reference>
<organism evidence="5 6">
    <name type="scientific">Sellimonas catena</name>
    <dbReference type="NCBI Taxonomy" id="2994035"/>
    <lineage>
        <taxon>Bacteria</taxon>
        <taxon>Bacillati</taxon>
        <taxon>Bacillota</taxon>
        <taxon>Clostridia</taxon>
        <taxon>Lachnospirales</taxon>
        <taxon>Lachnospiraceae</taxon>
        <taxon>Sellimonas</taxon>
    </lineage>
</organism>
<dbReference type="InterPro" id="IPR012878">
    <property type="entry name" value="Beta-AFase-like_GH127_cat"/>
</dbReference>
<reference evidence="5" key="3">
    <citation type="submission" date="2022-11" db="EMBL/GenBank/DDBJ databases">
        <title>Draft genome sequence of Sellimonas catena strain 18CBH55.</title>
        <authorList>
            <person name="Atsushi H."/>
            <person name="Moriya O."/>
            <person name="Mitsuo S."/>
        </authorList>
    </citation>
    <scope>NUCLEOTIDE SEQUENCE</scope>
    <source>
        <strain evidence="5">18CBH55</strain>
    </source>
</reference>
<sequence>MERNEIPGQGACRIESGFWNRYIGVIRNGVIPYQWDILNDRREDAEPSHAIDNFRIAAGEMEGAFYGQVFQDSDVYKWLEAVGNILMLERDPHLEEQADSLIDLIVKAQEPDGYLDTYFTIREPDKKWSDLLECHELYCAGHMIEGAIAYYQATGKEKIYRAACRLADYLTQIFGQEEGKMHGYPGHQEIELALLKLYEVSGEEQYLRLASYFLETRGTNRFFEEEFEKRGRTTFWNGAKIPEPNERYNHYPYSYYNQFHAPVRQQETAVGHAVRAMYMYTAMADLAAKTKDQELYRVCRRLWDDVTTKQMYLTGGIGATSSGEAFTQDYDLPNDTNYSETCASIGLIFFAHRMLQCETDSVYGDVMEQALYNTVLGGMNYEGNRFFYVNPLEAVPEVSKANPERHHVGTLRRKWFSCACCPPNLARLIGSLWKYIYTVGESRVNVQLYIAGTAHLNTGGQTLSVIQKTEYPNDGKISFTIQGDGERDIEFALRIPGWAENWRFTINGEAVVPDQVEKGYAVFCRNWKQETTIQADFEMKAQFVGANPKIHYDLGRAAMTRGPLVYCLEEADNGPRLDELVLNTEAGIRETARPEWNGYVELEADAVRIKLPEGQDLYMPYRPVKEKVKVRAVPYYLWNNRGEGEMQVWMKAD</sequence>
<dbReference type="Pfam" id="PF20737">
    <property type="entry name" value="Glyco_hydro127C"/>
    <property type="match status" value="1"/>
</dbReference>
<comment type="caution">
    <text evidence="5">The sequence shown here is derived from an EMBL/GenBank/DDBJ whole genome shotgun (WGS) entry which is preliminary data.</text>
</comment>
<gene>
    <name evidence="4" type="ORF">Selli1_27320</name>
    <name evidence="5" type="ORF">Selli2_20440</name>
</gene>